<dbReference type="RefSeq" id="WP_210972580.1">
    <property type="nucleotide sequence ID" value="NZ_JAGPXE010000013.1"/>
</dbReference>
<feature type="transmembrane region" description="Helical" evidence="2">
    <location>
        <begin position="17"/>
        <end position="42"/>
    </location>
</feature>
<feature type="compositionally biased region" description="Pro residues" evidence="1">
    <location>
        <begin position="47"/>
        <end position="56"/>
    </location>
</feature>
<feature type="compositionally biased region" description="Low complexity" evidence="1">
    <location>
        <begin position="77"/>
        <end position="90"/>
    </location>
</feature>
<comment type="caution">
    <text evidence="3">The sequence shown here is derived from an EMBL/GenBank/DDBJ whole genome shotgun (WGS) entry which is preliminary data.</text>
</comment>
<sequence length="273" mass="28016">MAPPVTNQQQRRRRAGLGLAAIVVMVLAVVAMAGALVVSHYVTDRPAPAPAPPPSRPDPDSGGWDLAAEHALASAPMAALPAQSAQPQPMTTERAGEPITVPAPMQTAGRWITGGFPATPEGALGQLTALDEAAMRGGDPATYARGFRELALPGAPQPDTTGLYSLLRSMRSSAGLPPTGAVLDLTANYQVTHGQIKGVTDGGRYVVACVLGQFSVDYQGQTLTAGVGDCQALRHVGGDWRISPGPLPAPAPSAWPGSADAVHAGYRDLKRGG</sequence>
<proteinExistence type="predicted"/>
<dbReference type="Proteomes" id="UP000674084">
    <property type="component" value="Unassembled WGS sequence"/>
</dbReference>
<keyword evidence="2" id="KW-1133">Transmembrane helix</keyword>
<name>A0ABS5DMK6_9PSEU</name>
<keyword evidence="2" id="KW-0472">Membrane</keyword>
<feature type="region of interest" description="Disordered" evidence="1">
    <location>
        <begin position="45"/>
        <end position="65"/>
    </location>
</feature>
<accession>A0ABS5DMK6</accession>
<evidence type="ECO:0000313" key="3">
    <source>
        <dbReference type="EMBL" id="MBQ0927526.1"/>
    </source>
</evidence>
<reference evidence="3 4" key="1">
    <citation type="submission" date="2021-04" db="EMBL/GenBank/DDBJ databases">
        <title>Whole-genome sequencing of Saccharopolyspora endophytica KCTC 19397.</title>
        <authorList>
            <person name="Ay H."/>
            <person name="Saygin H."/>
            <person name="Sahin N."/>
        </authorList>
    </citation>
    <scope>NUCLEOTIDE SEQUENCE [LARGE SCALE GENOMIC DNA]</scope>
    <source>
        <strain evidence="3 4">KCTC 19397</strain>
    </source>
</reference>
<evidence type="ECO:0000313" key="4">
    <source>
        <dbReference type="Proteomes" id="UP000674084"/>
    </source>
</evidence>
<protein>
    <submittedName>
        <fullName evidence="3">Uncharacterized protein</fullName>
    </submittedName>
</protein>
<dbReference type="EMBL" id="JAGPXE010000013">
    <property type="protein sequence ID" value="MBQ0927526.1"/>
    <property type="molecule type" value="Genomic_DNA"/>
</dbReference>
<keyword evidence="2" id="KW-0812">Transmembrane</keyword>
<feature type="region of interest" description="Disordered" evidence="1">
    <location>
        <begin position="77"/>
        <end position="96"/>
    </location>
</feature>
<evidence type="ECO:0000256" key="2">
    <source>
        <dbReference type="SAM" id="Phobius"/>
    </source>
</evidence>
<keyword evidence="4" id="KW-1185">Reference proteome</keyword>
<organism evidence="3 4">
    <name type="scientific">Saccharopolyspora endophytica</name>
    <dbReference type="NCBI Taxonomy" id="543886"/>
    <lineage>
        <taxon>Bacteria</taxon>
        <taxon>Bacillati</taxon>
        <taxon>Actinomycetota</taxon>
        <taxon>Actinomycetes</taxon>
        <taxon>Pseudonocardiales</taxon>
        <taxon>Pseudonocardiaceae</taxon>
        <taxon>Saccharopolyspora</taxon>
    </lineage>
</organism>
<evidence type="ECO:0000256" key="1">
    <source>
        <dbReference type="SAM" id="MobiDB-lite"/>
    </source>
</evidence>
<gene>
    <name evidence="3" type="ORF">KBO27_26605</name>
</gene>